<dbReference type="EMBL" id="CM042022">
    <property type="protein sequence ID" value="KAI3815333.1"/>
    <property type="molecule type" value="Genomic_DNA"/>
</dbReference>
<evidence type="ECO:0000313" key="2">
    <source>
        <dbReference type="Proteomes" id="UP001056120"/>
    </source>
</evidence>
<keyword evidence="2" id="KW-1185">Reference proteome</keyword>
<proteinExistence type="predicted"/>
<accession>A0ACB9J4D8</accession>
<protein>
    <submittedName>
        <fullName evidence="1">Uncharacterized protein</fullName>
    </submittedName>
</protein>
<comment type="caution">
    <text evidence="1">The sequence shown here is derived from an EMBL/GenBank/DDBJ whole genome shotgun (WGS) entry which is preliminary data.</text>
</comment>
<reference evidence="1 2" key="2">
    <citation type="journal article" date="2022" name="Mol. Ecol. Resour.">
        <title>The genomes of chicory, endive, great burdock and yacon provide insights into Asteraceae paleo-polyploidization history and plant inulin production.</title>
        <authorList>
            <person name="Fan W."/>
            <person name="Wang S."/>
            <person name="Wang H."/>
            <person name="Wang A."/>
            <person name="Jiang F."/>
            <person name="Liu H."/>
            <person name="Zhao H."/>
            <person name="Xu D."/>
            <person name="Zhang Y."/>
        </authorList>
    </citation>
    <scope>NUCLEOTIDE SEQUENCE [LARGE SCALE GENOMIC DNA]</scope>
    <source>
        <strain evidence="2">cv. Yunnan</strain>
        <tissue evidence="1">Leaves</tissue>
    </source>
</reference>
<gene>
    <name evidence="1" type="ORF">L1987_14997</name>
</gene>
<organism evidence="1 2">
    <name type="scientific">Smallanthus sonchifolius</name>
    <dbReference type="NCBI Taxonomy" id="185202"/>
    <lineage>
        <taxon>Eukaryota</taxon>
        <taxon>Viridiplantae</taxon>
        <taxon>Streptophyta</taxon>
        <taxon>Embryophyta</taxon>
        <taxon>Tracheophyta</taxon>
        <taxon>Spermatophyta</taxon>
        <taxon>Magnoliopsida</taxon>
        <taxon>eudicotyledons</taxon>
        <taxon>Gunneridae</taxon>
        <taxon>Pentapetalae</taxon>
        <taxon>asterids</taxon>
        <taxon>campanulids</taxon>
        <taxon>Asterales</taxon>
        <taxon>Asteraceae</taxon>
        <taxon>Asteroideae</taxon>
        <taxon>Heliantheae alliance</taxon>
        <taxon>Millerieae</taxon>
        <taxon>Smallanthus</taxon>
    </lineage>
</organism>
<sequence>MLKIALSVLSENCGGFESSGKHQKWQKVQQVQESQDDPIQPQQEPKNVNITSPLPQQEQVNDDVQDNLKEMMDALNKGKYLLPATSSQPDSSAHSDDKDAKFVVLKPNLQEQVEDVTEPEVSKLEFPVTVPAPKATPEDEIPKI</sequence>
<name>A0ACB9J4D8_9ASTR</name>
<reference evidence="2" key="1">
    <citation type="journal article" date="2022" name="Mol. Ecol. Resour.">
        <title>The genomes of chicory, endive, great burdock and yacon provide insights into Asteraceae palaeo-polyploidization history and plant inulin production.</title>
        <authorList>
            <person name="Fan W."/>
            <person name="Wang S."/>
            <person name="Wang H."/>
            <person name="Wang A."/>
            <person name="Jiang F."/>
            <person name="Liu H."/>
            <person name="Zhao H."/>
            <person name="Xu D."/>
            <person name="Zhang Y."/>
        </authorList>
    </citation>
    <scope>NUCLEOTIDE SEQUENCE [LARGE SCALE GENOMIC DNA]</scope>
    <source>
        <strain evidence="2">cv. Yunnan</strain>
    </source>
</reference>
<dbReference type="Proteomes" id="UP001056120">
    <property type="component" value="Linkage Group LG05"/>
</dbReference>
<evidence type="ECO:0000313" key="1">
    <source>
        <dbReference type="EMBL" id="KAI3815333.1"/>
    </source>
</evidence>